<organism evidence="1 2">
    <name type="scientific">Cucurbita argyrosperma subsp. sororia</name>
    <dbReference type="NCBI Taxonomy" id="37648"/>
    <lineage>
        <taxon>Eukaryota</taxon>
        <taxon>Viridiplantae</taxon>
        <taxon>Streptophyta</taxon>
        <taxon>Embryophyta</taxon>
        <taxon>Tracheophyta</taxon>
        <taxon>Spermatophyta</taxon>
        <taxon>Magnoliopsida</taxon>
        <taxon>eudicotyledons</taxon>
        <taxon>Gunneridae</taxon>
        <taxon>Pentapetalae</taxon>
        <taxon>rosids</taxon>
        <taxon>fabids</taxon>
        <taxon>Cucurbitales</taxon>
        <taxon>Cucurbitaceae</taxon>
        <taxon>Cucurbiteae</taxon>
        <taxon>Cucurbita</taxon>
    </lineage>
</organism>
<proteinExistence type="predicted"/>
<keyword evidence="2" id="KW-1185">Reference proteome</keyword>
<name>A0AAV6PA73_9ROSI</name>
<dbReference type="EMBL" id="JAGKQH010000001">
    <property type="protein sequence ID" value="KAG6608248.1"/>
    <property type="molecule type" value="Genomic_DNA"/>
</dbReference>
<feature type="non-terminal residue" evidence="1">
    <location>
        <position position="1"/>
    </location>
</feature>
<sequence length="97" mass="11023">MYRIETTTQCMSSRFNQTSHTPHVSAPRLLLRAGPHGSIKPPTLPMYQHRDYYSGQVLTVQSNLPHSPCISIETILKTGPHGSIKPPTFSMYQHRDY</sequence>
<evidence type="ECO:0000313" key="2">
    <source>
        <dbReference type="Proteomes" id="UP000685013"/>
    </source>
</evidence>
<reference evidence="1 2" key="1">
    <citation type="journal article" date="2021" name="Hortic Res">
        <title>The domestication of Cucurbita argyrosperma as revealed by the genome of its wild relative.</title>
        <authorList>
            <person name="Barrera-Redondo J."/>
            <person name="Sanchez-de la Vega G."/>
            <person name="Aguirre-Liguori J.A."/>
            <person name="Castellanos-Morales G."/>
            <person name="Gutierrez-Guerrero Y.T."/>
            <person name="Aguirre-Dugua X."/>
            <person name="Aguirre-Planter E."/>
            <person name="Tenaillon M.I."/>
            <person name="Lira-Saade R."/>
            <person name="Eguiarte L.E."/>
        </authorList>
    </citation>
    <scope>NUCLEOTIDE SEQUENCE [LARGE SCALE GENOMIC DNA]</scope>
    <source>
        <strain evidence="1">JBR-2021</strain>
    </source>
</reference>
<dbReference type="AlphaFoldDB" id="A0AAV6PA73"/>
<gene>
    <name evidence="1" type="ORF">SDJN03_01590</name>
</gene>
<accession>A0AAV6PA73</accession>
<comment type="caution">
    <text evidence="1">The sequence shown here is derived from an EMBL/GenBank/DDBJ whole genome shotgun (WGS) entry which is preliminary data.</text>
</comment>
<evidence type="ECO:0000313" key="1">
    <source>
        <dbReference type="EMBL" id="KAG6608248.1"/>
    </source>
</evidence>
<protein>
    <submittedName>
        <fullName evidence="1">Uncharacterized protein</fullName>
    </submittedName>
</protein>
<dbReference type="Proteomes" id="UP000685013">
    <property type="component" value="Chromosome 1"/>
</dbReference>